<feature type="domain" description="Multidrug resistance protein MdtA-like barrel-sandwich hybrid" evidence="1">
    <location>
        <begin position="52"/>
        <end position="244"/>
    </location>
</feature>
<dbReference type="InterPro" id="IPR058625">
    <property type="entry name" value="MdtA-like_BSH"/>
</dbReference>
<dbReference type="EMBL" id="FNUY01000018">
    <property type="protein sequence ID" value="SEG81549.1"/>
    <property type="molecule type" value="Genomic_DNA"/>
</dbReference>
<dbReference type="Gene3D" id="1.10.287.470">
    <property type="entry name" value="Helix hairpin bin"/>
    <property type="match status" value="2"/>
</dbReference>
<dbReference type="InterPro" id="IPR050739">
    <property type="entry name" value="MFP"/>
</dbReference>
<evidence type="ECO:0000259" key="1">
    <source>
        <dbReference type="Pfam" id="PF25917"/>
    </source>
</evidence>
<accession>A0A1H6D8H0</accession>
<feature type="domain" description="CusB-like beta-barrel" evidence="2">
    <location>
        <begin position="250"/>
        <end position="292"/>
    </location>
</feature>
<dbReference type="InterPro" id="IPR058792">
    <property type="entry name" value="Beta-barrel_RND_2"/>
</dbReference>
<dbReference type="PANTHER" id="PTHR30386">
    <property type="entry name" value="MEMBRANE FUSION SUBUNIT OF EMRAB-TOLC MULTIDRUG EFFLUX PUMP"/>
    <property type="match status" value="1"/>
</dbReference>
<evidence type="ECO:0000313" key="4">
    <source>
        <dbReference type="Proteomes" id="UP000236743"/>
    </source>
</evidence>
<dbReference type="Proteomes" id="UP000236743">
    <property type="component" value="Unassembled WGS sequence"/>
</dbReference>
<sequence>MLKSLRSPATLLALLVAVSGALLVLYAWKLPPFGSAVETTENAYVKGQVTIISPQLAGYVKTVAVQDYQSVKAGDLIVEIDDRIYDQKVKQAQAVLAGQKANLANADQSISAAKARIGSSQAQIASAQAALRTAEANADRVSSLLEKGISTQATGDQATQALDQARAGLRQAEAALEVSRQDLQSIVVNRQSLEASVENAKAAVQLAVIDLQNTRVLAPQDGRLGEIGVRLGQYVAAGTQLASLVPARKWVVANFKETQLYGMKIGQPVSFTVDALRHQTLTGRIQEFSPATGAEFSVLKADNATGNFTKIAQRLPVRIAIDEGQPLAADLAPGMSVVVTIDTGAAARP</sequence>
<evidence type="ECO:0000259" key="2">
    <source>
        <dbReference type="Pfam" id="PF25954"/>
    </source>
</evidence>
<dbReference type="PANTHER" id="PTHR30386:SF24">
    <property type="entry name" value="MULTIDRUG RESISTANCE EFFLUX PUMP"/>
    <property type="match status" value="1"/>
</dbReference>
<dbReference type="AlphaFoldDB" id="A0A1H6D8H0"/>
<dbReference type="SUPFAM" id="SSF111369">
    <property type="entry name" value="HlyD-like secretion proteins"/>
    <property type="match status" value="3"/>
</dbReference>
<dbReference type="Gene3D" id="2.40.30.170">
    <property type="match status" value="1"/>
</dbReference>
<name>A0A1H6D8H0_9HYPH</name>
<dbReference type="PRINTS" id="PR01490">
    <property type="entry name" value="RTXTOXIND"/>
</dbReference>
<dbReference type="Pfam" id="PF25954">
    <property type="entry name" value="Beta-barrel_RND_2"/>
    <property type="match status" value="1"/>
</dbReference>
<protein>
    <submittedName>
        <fullName evidence="3">Multidrug resistance efflux pump</fullName>
    </submittedName>
</protein>
<reference evidence="3 4" key="1">
    <citation type="submission" date="2016-10" db="EMBL/GenBank/DDBJ databases">
        <authorList>
            <person name="de Groot N.N."/>
        </authorList>
    </citation>
    <scope>NUCLEOTIDE SEQUENCE [LARGE SCALE GENOMIC DNA]</scope>
    <source>
        <strain evidence="3 4">DSM 26656</strain>
    </source>
</reference>
<dbReference type="OrthoDB" id="9811754at2"/>
<dbReference type="Pfam" id="PF25917">
    <property type="entry name" value="BSH_RND"/>
    <property type="match status" value="1"/>
</dbReference>
<dbReference type="RefSeq" id="WP_103875549.1">
    <property type="nucleotide sequence ID" value="NZ_FNUY01000018.1"/>
</dbReference>
<keyword evidence="4" id="KW-1185">Reference proteome</keyword>
<gene>
    <name evidence="3" type="ORF">SAMN04488115_11862</name>
</gene>
<organism evidence="3 4">
    <name type="scientific">Bosea lathyri</name>
    <dbReference type="NCBI Taxonomy" id="1036778"/>
    <lineage>
        <taxon>Bacteria</taxon>
        <taxon>Pseudomonadati</taxon>
        <taxon>Pseudomonadota</taxon>
        <taxon>Alphaproteobacteria</taxon>
        <taxon>Hyphomicrobiales</taxon>
        <taxon>Boseaceae</taxon>
        <taxon>Bosea</taxon>
    </lineage>
</organism>
<evidence type="ECO:0000313" key="3">
    <source>
        <dbReference type="EMBL" id="SEG81549.1"/>
    </source>
</evidence>
<dbReference type="Gene3D" id="2.40.50.100">
    <property type="match status" value="1"/>
</dbReference>
<proteinExistence type="predicted"/>